<keyword evidence="1" id="KW-0560">Oxidoreductase</keyword>
<dbReference type="AlphaFoldDB" id="A0A2S8FZU3"/>
<dbReference type="GO" id="GO:0004601">
    <property type="term" value="F:peroxidase activity"/>
    <property type="evidence" value="ECO:0007669"/>
    <property type="project" value="UniProtKB-KW"/>
</dbReference>
<sequence length="192" mass="20194">MQRLQSVNPETAQGRTKELLDTVHQAFGVVPNAAKVMANSPAVLSSFIGFTTALADSKIDTKLQNQVKLITSENNDCDYCTSILSATAPAAGMSATDVLTGRTGQSEDARIKSALTFANDVLESRGKVSDAQLAAVRDAGFDDAEIVEIVASVVHGCFTNFLNNVADTELDIPQAEPVVTAESCHSGTCSAR</sequence>
<protein>
    <submittedName>
        <fullName evidence="1">Peroxidase</fullName>
    </submittedName>
</protein>
<proteinExistence type="predicted"/>
<dbReference type="EMBL" id="PUHY01000005">
    <property type="protein sequence ID" value="PQO37717.1"/>
    <property type="molecule type" value="Genomic_DNA"/>
</dbReference>
<comment type="caution">
    <text evidence="1">The sequence shown here is derived from an EMBL/GenBank/DDBJ whole genome shotgun (WGS) entry which is preliminary data.</text>
</comment>
<evidence type="ECO:0000313" key="1">
    <source>
        <dbReference type="EMBL" id="PQO37717.1"/>
    </source>
</evidence>
<dbReference type="RefSeq" id="WP_105328966.1">
    <property type="nucleotide sequence ID" value="NZ_PUHY01000005.1"/>
</dbReference>
<reference evidence="1 2" key="1">
    <citation type="submission" date="2018-02" db="EMBL/GenBank/DDBJ databases">
        <title>Comparative genomes isolates from brazilian mangrove.</title>
        <authorList>
            <person name="Araujo J.E."/>
            <person name="Taketani R.G."/>
            <person name="Silva M.C.P."/>
            <person name="Loureco M.V."/>
            <person name="Andreote F.D."/>
        </authorList>
    </citation>
    <scope>NUCLEOTIDE SEQUENCE [LARGE SCALE GENOMIC DNA]</scope>
    <source>
        <strain evidence="1 2">Hex-1 MGV</strain>
    </source>
</reference>
<name>A0A2S8FZU3_9BACT</name>
<evidence type="ECO:0000313" key="2">
    <source>
        <dbReference type="Proteomes" id="UP000238322"/>
    </source>
</evidence>
<dbReference type="PANTHER" id="PTHR35446">
    <property type="entry name" value="SI:CH211-175M2.5"/>
    <property type="match status" value="1"/>
</dbReference>
<dbReference type="InterPro" id="IPR029032">
    <property type="entry name" value="AhpD-like"/>
</dbReference>
<accession>A0A2S8FZU3</accession>
<keyword evidence="1" id="KW-0575">Peroxidase</keyword>
<organism evidence="1 2">
    <name type="scientific">Blastopirellula marina</name>
    <dbReference type="NCBI Taxonomy" id="124"/>
    <lineage>
        <taxon>Bacteria</taxon>
        <taxon>Pseudomonadati</taxon>
        <taxon>Planctomycetota</taxon>
        <taxon>Planctomycetia</taxon>
        <taxon>Pirellulales</taxon>
        <taxon>Pirellulaceae</taxon>
        <taxon>Blastopirellula</taxon>
    </lineage>
</organism>
<dbReference type="OrthoDB" id="9801997at2"/>
<dbReference type="PANTHER" id="PTHR35446:SF3">
    <property type="entry name" value="CMD DOMAIN-CONTAINING PROTEIN"/>
    <property type="match status" value="1"/>
</dbReference>
<dbReference type="Proteomes" id="UP000238322">
    <property type="component" value="Unassembled WGS sequence"/>
</dbReference>
<gene>
    <name evidence="1" type="ORF">C5Y83_07160</name>
</gene>
<dbReference type="SUPFAM" id="SSF69118">
    <property type="entry name" value="AhpD-like"/>
    <property type="match status" value="1"/>
</dbReference>
<dbReference type="Gene3D" id="1.20.1290.10">
    <property type="entry name" value="AhpD-like"/>
    <property type="match status" value="1"/>
</dbReference>